<dbReference type="SUPFAM" id="SSF88659">
    <property type="entry name" value="Sigma3 and sigma4 domains of RNA polymerase sigma factors"/>
    <property type="match status" value="1"/>
</dbReference>
<name>A0A285P187_9BACI</name>
<sequence length="172" mass="20720">MLLEQSSVESWYMKYRDDVCKYIYSLVSERSMAEDLMQDTFVKAYLKADTYNGRSSVRTWLYSIAHNATMDLFRKQKSFVEWKDKYIKNHTWFEGLWDIRISENKNGLYGSLNKLESSYKQVILLRKIQGYSIKETGELLNWSETKVKVTLYRALRFLQKQLIEDEYYVELY</sequence>
<evidence type="ECO:0000259" key="5">
    <source>
        <dbReference type="Pfam" id="PF04542"/>
    </source>
</evidence>
<dbReference type="InterPro" id="IPR013325">
    <property type="entry name" value="RNA_pol_sigma_r2"/>
</dbReference>
<dbReference type="InterPro" id="IPR014284">
    <property type="entry name" value="RNA_pol_sigma-70_dom"/>
</dbReference>
<gene>
    <name evidence="7" type="ORF">SAMN05421503_2648</name>
</gene>
<dbReference type="Gene3D" id="1.10.10.10">
    <property type="entry name" value="Winged helix-like DNA-binding domain superfamily/Winged helix DNA-binding domain"/>
    <property type="match status" value="1"/>
</dbReference>
<dbReference type="Pfam" id="PF04542">
    <property type="entry name" value="Sigma70_r2"/>
    <property type="match status" value="1"/>
</dbReference>
<dbReference type="InterPro" id="IPR039425">
    <property type="entry name" value="RNA_pol_sigma-70-like"/>
</dbReference>
<protein>
    <submittedName>
        <fullName evidence="7">RNA polymerase sigma-70 factor, ECF subfamily</fullName>
    </submittedName>
</protein>
<dbReference type="PANTHER" id="PTHR43133:SF60">
    <property type="entry name" value="RNA POLYMERASE SIGMA FACTOR SIGV"/>
    <property type="match status" value="1"/>
</dbReference>
<dbReference type="GO" id="GO:0003677">
    <property type="term" value="F:DNA binding"/>
    <property type="evidence" value="ECO:0007669"/>
    <property type="project" value="InterPro"/>
</dbReference>
<dbReference type="InterPro" id="IPR007627">
    <property type="entry name" value="RNA_pol_sigma70_r2"/>
</dbReference>
<evidence type="ECO:0000313" key="7">
    <source>
        <dbReference type="EMBL" id="SNZ15490.1"/>
    </source>
</evidence>
<dbReference type="InterPro" id="IPR013249">
    <property type="entry name" value="RNA_pol_sigma70_r4_t2"/>
</dbReference>
<dbReference type="EMBL" id="OBEK01000004">
    <property type="protein sequence ID" value="SNZ15490.1"/>
    <property type="molecule type" value="Genomic_DNA"/>
</dbReference>
<keyword evidence="4" id="KW-0804">Transcription</keyword>
<dbReference type="Gene3D" id="1.10.1740.10">
    <property type="match status" value="1"/>
</dbReference>
<dbReference type="InterPro" id="IPR013324">
    <property type="entry name" value="RNA_pol_sigma_r3/r4-like"/>
</dbReference>
<accession>A0A285P187</accession>
<keyword evidence="2" id="KW-0805">Transcription regulation</keyword>
<dbReference type="SUPFAM" id="SSF88946">
    <property type="entry name" value="Sigma2 domain of RNA polymerase sigma factors"/>
    <property type="match status" value="1"/>
</dbReference>
<evidence type="ECO:0000256" key="2">
    <source>
        <dbReference type="ARBA" id="ARBA00023015"/>
    </source>
</evidence>
<dbReference type="AlphaFoldDB" id="A0A285P187"/>
<feature type="domain" description="RNA polymerase sigma-70 region 2" evidence="5">
    <location>
        <begin position="12"/>
        <end position="77"/>
    </location>
</feature>
<dbReference type="GO" id="GO:0016987">
    <property type="term" value="F:sigma factor activity"/>
    <property type="evidence" value="ECO:0007669"/>
    <property type="project" value="UniProtKB-KW"/>
</dbReference>
<evidence type="ECO:0000313" key="8">
    <source>
        <dbReference type="Proteomes" id="UP000219356"/>
    </source>
</evidence>
<dbReference type="Proteomes" id="UP000219356">
    <property type="component" value="Unassembled WGS sequence"/>
</dbReference>
<keyword evidence="8" id="KW-1185">Reference proteome</keyword>
<dbReference type="PANTHER" id="PTHR43133">
    <property type="entry name" value="RNA POLYMERASE ECF-TYPE SIGMA FACTO"/>
    <property type="match status" value="1"/>
</dbReference>
<feature type="domain" description="RNA polymerase sigma factor 70 region 4 type 2" evidence="6">
    <location>
        <begin position="111"/>
        <end position="158"/>
    </location>
</feature>
<dbReference type="InterPro" id="IPR036388">
    <property type="entry name" value="WH-like_DNA-bd_sf"/>
</dbReference>
<dbReference type="GO" id="GO:0006352">
    <property type="term" value="P:DNA-templated transcription initiation"/>
    <property type="evidence" value="ECO:0007669"/>
    <property type="project" value="InterPro"/>
</dbReference>
<organism evidence="7 8">
    <name type="scientific">Terribacillus aidingensis</name>
    <dbReference type="NCBI Taxonomy" id="586416"/>
    <lineage>
        <taxon>Bacteria</taxon>
        <taxon>Bacillati</taxon>
        <taxon>Bacillota</taxon>
        <taxon>Bacilli</taxon>
        <taxon>Bacillales</taxon>
        <taxon>Bacillaceae</taxon>
        <taxon>Terribacillus</taxon>
    </lineage>
</organism>
<proteinExistence type="inferred from homology"/>
<evidence type="ECO:0000256" key="3">
    <source>
        <dbReference type="ARBA" id="ARBA00023082"/>
    </source>
</evidence>
<comment type="similarity">
    <text evidence="1">Belongs to the sigma-70 factor family. ECF subfamily.</text>
</comment>
<dbReference type="CDD" id="cd06171">
    <property type="entry name" value="Sigma70_r4"/>
    <property type="match status" value="1"/>
</dbReference>
<dbReference type="Pfam" id="PF08281">
    <property type="entry name" value="Sigma70_r4_2"/>
    <property type="match status" value="1"/>
</dbReference>
<evidence type="ECO:0000256" key="1">
    <source>
        <dbReference type="ARBA" id="ARBA00010641"/>
    </source>
</evidence>
<dbReference type="NCBIfam" id="TIGR02937">
    <property type="entry name" value="sigma70-ECF"/>
    <property type="match status" value="1"/>
</dbReference>
<evidence type="ECO:0000256" key="4">
    <source>
        <dbReference type="ARBA" id="ARBA00023163"/>
    </source>
</evidence>
<evidence type="ECO:0000259" key="6">
    <source>
        <dbReference type="Pfam" id="PF08281"/>
    </source>
</evidence>
<reference evidence="8" key="1">
    <citation type="submission" date="2017-09" db="EMBL/GenBank/DDBJ databases">
        <authorList>
            <person name="Varghese N."/>
            <person name="Submissions S."/>
        </authorList>
    </citation>
    <scope>NUCLEOTIDE SEQUENCE [LARGE SCALE GENOMIC DNA]</scope>
    <source>
        <strain evidence="8">CGMCC 1.8913</strain>
    </source>
</reference>
<keyword evidence="3" id="KW-0731">Sigma factor</keyword>